<evidence type="ECO:0000313" key="6">
    <source>
        <dbReference type="Proteomes" id="UP000295431"/>
    </source>
</evidence>
<dbReference type="Proteomes" id="UP000295431">
    <property type="component" value="Unassembled WGS sequence"/>
</dbReference>
<dbReference type="SMART" id="SM00490">
    <property type="entry name" value="HELICc"/>
    <property type="match status" value="1"/>
</dbReference>
<accession>A0A4V2XP06</accession>
<dbReference type="Pfam" id="PF00271">
    <property type="entry name" value="Helicase_C"/>
    <property type="match status" value="1"/>
</dbReference>
<dbReference type="Gene3D" id="3.30.420.10">
    <property type="entry name" value="Ribonuclease H-like superfamily/Ribonuclease H"/>
    <property type="match status" value="1"/>
</dbReference>
<sequence>MVSVFARLSPRLQQAIVSRLGWSSLRPVQEEAGAALLAGDNAIILAPTAGGKTEAAVFPVLSQLTEDEPDGVGALYVAPIKALLNNQADRLGLYTEMIGLRSFAWHGDTPDHSRRRFLREPAQLLMTTPESLEVMLLSARVDESKLFADLRTVIVDEIHALAGSDRGAHLMSVIERLARISRHDVQRVGLSATVGNPEAILTWMQGTSGRSGRVVSPPSQPRSRQILVVHRRGLPELSHDAAQVAGGRKSLLFCQSRSTTEAAAEHMRRAGIAVFVHHSAVSREERQLAEERFHQGDDACIVCTSTLELGIDVGDLDRVLQAEAPDTVSSFLQRMGRTGRRPGQVSNTTFLCETTEGVLQSIALVELAKAGWVESVELDGRCWPVLIHQLLAMALAGDGITREDAWEHLVRVPDFQGIHRAEYDRLLAWMVRDGSLRLVGGRLVLGPKAERRFGRKNFMELFAVFSSPQTYTVQDANGRPLGSLSQAFVDRLVDGVSSFLLGGRAWAVLHVRHADRRVIVEAAPRGRQPTWGGFLPQFLGLDLCQHIRSVLLSETRYPYLNDAAWKVLTDQRASMREVISSERGSAEFDNEEIRWWTFAGGRINATLRYALEAVAGDWQVISDNFLVKIRGAAVDRDRFRDALGRLEEPEFWEDERLWAQVAESLPGYRLSKFQPLMPPWVEREVVASYLLDVGGAWRWLSNGETRLPRLPNSIRTLTESNAERITQLPETPAELPLLRREEDRALIWVRTPSQLTKAVAALASEPVVGLDVETTLARRTLCLIQIAGREATYLIDALELPDLKPLSQLLANGETTKLIHYASFEREVLGRQGFTLDGLVDTREISIRLRRGESGHSLREVCARELGVELDKREQTGDWTRRPLTESQVTYAALDAEVLLRLFAHFEEVTHTSPTVSSDTG</sequence>
<dbReference type="Gene3D" id="3.40.50.300">
    <property type="entry name" value="P-loop containing nucleotide triphosphate hydrolases"/>
    <property type="match status" value="2"/>
</dbReference>
<dbReference type="GO" id="GO:0004386">
    <property type="term" value="F:helicase activity"/>
    <property type="evidence" value="ECO:0007669"/>
    <property type="project" value="UniProtKB-KW"/>
</dbReference>
<dbReference type="PANTHER" id="PTHR47962:SF5">
    <property type="entry name" value="ATP-DEPENDENT HELICASE LHR-RELATED"/>
    <property type="match status" value="1"/>
</dbReference>
<dbReference type="CDD" id="cd06142">
    <property type="entry name" value="RNaseD_exo"/>
    <property type="match status" value="1"/>
</dbReference>
<dbReference type="PANTHER" id="PTHR47962">
    <property type="entry name" value="ATP-DEPENDENT HELICASE LHR-RELATED-RELATED"/>
    <property type="match status" value="1"/>
</dbReference>
<keyword evidence="2" id="KW-0067">ATP-binding</keyword>
<evidence type="ECO:0000256" key="1">
    <source>
        <dbReference type="ARBA" id="ARBA00022741"/>
    </source>
</evidence>
<feature type="domain" description="Helicase C-terminal" evidence="4">
    <location>
        <begin position="236"/>
        <end position="384"/>
    </location>
</feature>
<comment type="caution">
    <text evidence="5">The sequence shown here is derived from an EMBL/GenBank/DDBJ whole genome shotgun (WGS) entry which is preliminary data.</text>
</comment>
<dbReference type="PROSITE" id="PS51194">
    <property type="entry name" value="HELICASE_CTER"/>
    <property type="match status" value="1"/>
</dbReference>
<evidence type="ECO:0000259" key="3">
    <source>
        <dbReference type="PROSITE" id="PS51192"/>
    </source>
</evidence>
<keyword evidence="5" id="KW-0378">Hydrolase</keyword>
<dbReference type="GO" id="GO:0008408">
    <property type="term" value="F:3'-5' exonuclease activity"/>
    <property type="evidence" value="ECO:0007669"/>
    <property type="project" value="InterPro"/>
</dbReference>
<protein>
    <submittedName>
        <fullName evidence="5">DEAD/DEAH box helicase</fullName>
    </submittedName>
</protein>
<dbReference type="InterPro" id="IPR036397">
    <property type="entry name" value="RNaseH_sf"/>
</dbReference>
<dbReference type="InterPro" id="IPR001650">
    <property type="entry name" value="Helicase_C-like"/>
</dbReference>
<evidence type="ECO:0000259" key="4">
    <source>
        <dbReference type="PROSITE" id="PS51194"/>
    </source>
</evidence>
<feature type="domain" description="Helicase ATP-binding" evidence="3">
    <location>
        <begin position="33"/>
        <end position="212"/>
    </location>
</feature>
<dbReference type="InterPro" id="IPR012337">
    <property type="entry name" value="RNaseH-like_sf"/>
</dbReference>
<organism evidence="5 6">
    <name type="scientific">Actinomadura bangladeshensis</name>
    <dbReference type="NCBI Taxonomy" id="453573"/>
    <lineage>
        <taxon>Bacteria</taxon>
        <taxon>Bacillati</taxon>
        <taxon>Actinomycetota</taxon>
        <taxon>Actinomycetes</taxon>
        <taxon>Streptosporangiales</taxon>
        <taxon>Thermomonosporaceae</taxon>
        <taxon>Actinomadura</taxon>
    </lineage>
</organism>
<reference evidence="5 6" key="1">
    <citation type="submission" date="2019-03" db="EMBL/GenBank/DDBJ databases">
        <title>Draft genome sequences of novel Actinobacteria.</title>
        <authorList>
            <person name="Sahin N."/>
            <person name="Ay H."/>
            <person name="Saygin H."/>
        </authorList>
    </citation>
    <scope>NUCLEOTIDE SEQUENCE [LARGE SCALE GENOMIC DNA]</scope>
    <source>
        <strain evidence="5 6">DSM 45347</strain>
    </source>
</reference>
<dbReference type="InterPro" id="IPR014001">
    <property type="entry name" value="Helicase_ATP-bd"/>
</dbReference>
<dbReference type="InterPro" id="IPR002562">
    <property type="entry name" value="3'-5'_exonuclease_dom"/>
</dbReference>
<keyword evidence="1" id="KW-0547">Nucleotide-binding</keyword>
<dbReference type="Pfam" id="PF00270">
    <property type="entry name" value="DEAD"/>
    <property type="match status" value="1"/>
</dbReference>
<name>A0A4V2XP06_9ACTN</name>
<dbReference type="GO" id="GO:0003677">
    <property type="term" value="F:DNA binding"/>
    <property type="evidence" value="ECO:0007669"/>
    <property type="project" value="TreeGrafter"/>
</dbReference>
<dbReference type="InterPro" id="IPR011545">
    <property type="entry name" value="DEAD/DEAH_box_helicase_dom"/>
</dbReference>
<dbReference type="GO" id="GO:0005524">
    <property type="term" value="F:ATP binding"/>
    <property type="evidence" value="ECO:0007669"/>
    <property type="project" value="UniProtKB-KW"/>
</dbReference>
<evidence type="ECO:0000256" key="2">
    <source>
        <dbReference type="ARBA" id="ARBA00022840"/>
    </source>
</evidence>
<keyword evidence="5" id="KW-0347">Helicase</keyword>
<dbReference type="PROSITE" id="PS51192">
    <property type="entry name" value="HELICASE_ATP_BIND_1"/>
    <property type="match status" value="1"/>
</dbReference>
<proteinExistence type="predicted"/>
<dbReference type="InterPro" id="IPR052511">
    <property type="entry name" value="ATP-dep_Helicase"/>
</dbReference>
<dbReference type="InterPro" id="IPR027417">
    <property type="entry name" value="P-loop_NTPase"/>
</dbReference>
<dbReference type="SUPFAM" id="SSF52540">
    <property type="entry name" value="P-loop containing nucleoside triphosphate hydrolases"/>
    <property type="match status" value="1"/>
</dbReference>
<dbReference type="EMBL" id="SMJW01000002">
    <property type="protein sequence ID" value="TDC20186.1"/>
    <property type="molecule type" value="Genomic_DNA"/>
</dbReference>
<gene>
    <name evidence="5" type="ORF">E1284_00880</name>
</gene>
<dbReference type="OrthoDB" id="9815222at2"/>
<keyword evidence="6" id="KW-1185">Reference proteome</keyword>
<dbReference type="AlphaFoldDB" id="A0A4V2XP06"/>
<dbReference type="SMART" id="SM00474">
    <property type="entry name" value="35EXOc"/>
    <property type="match status" value="1"/>
</dbReference>
<dbReference type="GO" id="GO:0016887">
    <property type="term" value="F:ATP hydrolysis activity"/>
    <property type="evidence" value="ECO:0007669"/>
    <property type="project" value="TreeGrafter"/>
</dbReference>
<evidence type="ECO:0000313" key="5">
    <source>
        <dbReference type="EMBL" id="TDC20186.1"/>
    </source>
</evidence>
<dbReference type="SUPFAM" id="SSF53098">
    <property type="entry name" value="Ribonuclease H-like"/>
    <property type="match status" value="1"/>
</dbReference>
<dbReference type="GO" id="GO:0006139">
    <property type="term" value="P:nucleobase-containing compound metabolic process"/>
    <property type="evidence" value="ECO:0007669"/>
    <property type="project" value="InterPro"/>
</dbReference>
<dbReference type="Pfam" id="PF01612">
    <property type="entry name" value="DNA_pol_A_exo1"/>
    <property type="match status" value="1"/>
</dbReference>
<dbReference type="SMART" id="SM00487">
    <property type="entry name" value="DEXDc"/>
    <property type="match status" value="1"/>
</dbReference>